<keyword evidence="2" id="KW-1185">Reference proteome</keyword>
<accession>A0A8J7LR69</accession>
<evidence type="ECO:0000313" key="2">
    <source>
        <dbReference type="Proteomes" id="UP000619079"/>
    </source>
</evidence>
<evidence type="ECO:0000313" key="1">
    <source>
        <dbReference type="EMBL" id="MBJ6370539.1"/>
    </source>
</evidence>
<gene>
    <name evidence="1" type="ORF">JF290_03270</name>
</gene>
<comment type="caution">
    <text evidence="1">The sequence shown here is derived from an EMBL/GenBank/DDBJ whole genome shotgun (WGS) entry which is preliminary data.</text>
</comment>
<protein>
    <submittedName>
        <fullName evidence="1">Uncharacterized protein</fullName>
    </submittedName>
</protein>
<sequence>MATKAELEAELAELRKQIADRDAKDAAAKPQTAPQATLTDYLESYGLDQQEIEALLEQIGTELGNLPKTKPLLTLLGAFGVGVLLGRLSHR</sequence>
<organism evidence="1 2">
    <name type="scientific">Sedimentitalea arenosa</name>
    <dbReference type="NCBI Taxonomy" id="2798803"/>
    <lineage>
        <taxon>Bacteria</taxon>
        <taxon>Pseudomonadati</taxon>
        <taxon>Pseudomonadota</taxon>
        <taxon>Alphaproteobacteria</taxon>
        <taxon>Rhodobacterales</taxon>
        <taxon>Paracoccaceae</taxon>
        <taxon>Sedimentitalea</taxon>
    </lineage>
</organism>
<reference evidence="1" key="1">
    <citation type="submission" date="2020-12" db="EMBL/GenBank/DDBJ databases">
        <title>Sedimentitalea sp. nov., isolated from sand in Incheon.</title>
        <authorList>
            <person name="Kim W."/>
        </authorList>
    </citation>
    <scope>NUCLEOTIDE SEQUENCE</scope>
    <source>
        <strain evidence="1">CAU 1593</strain>
    </source>
</reference>
<dbReference type="Proteomes" id="UP000619079">
    <property type="component" value="Unassembled WGS sequence"/>
</dbReference>
<proteinExistence type="predicted"/>
<name>A0A8J7LR69_9RHOB</name>
<dbReference type="RefSeq" id="WP_199023323.1">
    <property type="nucleotide sequence ID" value="NZ_JAELVR010000002.1"/>
</dbReference>
<dbReference type="EMBL" id="JAELVR010000002">
    <property type="protein sequence ID" value="MBJ6370539.1"/>
    <property type="molecule type" value="Genomic_DNA"/>
</dbReference>
<dbReference type="AlphaFoldDB" id="A0A8J7LR69"/>